<proteinExistence type="predicted"/>
<keyword evidence="2" id="KW-1185">Reference proteome</keyword>
<organism evidence="1 2">
    <name type="scientific">Blattamonas nauphoetae</name>
    <dbReference type="NCBI Taxonomy" id="2049346"/>
    <lineage>
        <taxon>Eukaryota</taxon>
        <taxon>Metamonada</taxon>
        <taxon>Preaxostyla</taxon>
        <taxon>Oxymonadida</taxon>
        <taxon>Blattamonas</taxon>
    </lineage>
</organism>
<dbReference type="EMBL" id="JARBJD010000156">
    <property type="protein sequence ID" value="KAK2949415.1"/>
    <property type="molecule type" value="Genomic_DNA"/>
</dbReference>
<protein>
    <submittedName>
        <fullName evidence="1">Uncharacterized protein</fullName>
    </submittedName>
</protein>
<evidence type="ECO:0000313" key="2">
    <source>
        <dbReference type="Proteomes" id="UP001281761"/>
    </source>
</evidence>
<evidence type="ECO:0000313" key="1">
    <source>
        <dbReference type="EMBL" id="KAK2949415.1"/>
    </source>
</evidence>
<gene>
    <name evidence="1" type="ORF">BLNAU_15610</name>
</gene>
<comment type="caution">
    <text evidence="1">The sequence shown here is derived from an EMBL/GenBank/DDBJ whole genome shotgun (WGS) entry which is preliminary data.</text>
</comment>
<name>A0ABQ9XDI4_9EUKA</name>
<dbReference type="Proteomes" id="UP001281761">
    <property type="component" value="Unassembled WGS sequence"/>
</dbReference>
<accession>A0ABQ9XDI4</accession>
<sequence>MLQYRFRKVGTTSQTRICRPERREGSTRIENRSPTLQLVRLFPNIVPTVFHQRTSDPPLQRRRNDVFSILYHECIADFCFT</sequence>
<reference evidence="1 2" key="1">
    <citation type="journal article" date="2022" name="bioRxiv">
        <title>Genomics of Preaxostyla Flagellates Illuminates Evolutionary Transitions and the Path Towards Mitochondrial Loss.</title>
        <authorList>
            <person name="Novak L.V.F."/>
            <person name="Treitli S.C."/>
            <person name="Pyrih J."/>
            <person name="Halakuc P."/>
            <person name="Pipaliya S.V."/>
            <person name="Vacek V."/>
            <person name="Brzon O."/>
            <person name="Soukal P."/>
            <person name="Eme L."/>
            <person name="Dacks J.B."/>
            <person name="Karnkowska A."/>
            <person name="Elias M."/>
            <person name="Hampl V."/>
        </authorList>
    </citation>
    <scope>NUCLEOTIDE SEQUENCE [LARGE SCALE GENOMIC DNA]</scope>
    <source>
        <strain evidence="1">NAU3</strain>
        <tissue evidence="1">Gut</tissue>
    </source>
</reference>